<dbReference type="GO" id="GO:0005886">
    <property type="term" value="C:plasma membrane"/>
    <property type="evidence" value="ECO:0007669"/>
    <property type="project" value="UniProtKB-SubCell"/>
</dbReference>
<dbReference type="PANTHER" id="PTHR43483">
    <property type="entry name" value="MEMBRANE TRANSPORTER PROTEIN HI_0806-RELATED"/>
    <property type="match status" value="1"/>
</dbReference>
<evidence type="ECO:0000256" key="1">
    <source>
        <dbReference type="ARBA" id="ARBA00004141"/>
    </source>
</evidence>
<evidence type="ECO:0000256" key="3">
    <source>
        <dbReference type="ARBA" id="ARBA00022989"/>
    </source>
</evidence>
<comment type="subcellular location">
    <subcellularLocation>
        <location evidence="5">Cell membrane</location>
        <topology evidence="5">Multi-pass membrane protein</topology>
    </subcellularLocation>
    <subcellularLocation>
        <location evidence="1">Membrane</location>
        <topology evidence="1">Multi-pass membrane protein</topology>
    </subcellularLocation>
</comment>
<comment type="similarity">
    <text evidence="5">Belongs to the 4-toluene sulfonate uptake permease (TSUP) (TC 2.A.102) family.</text>
</comment>
<feature type="transmembrane region" description="Helical" evidence="5">
    <location>
        <begin position="95"/>
        <end position="113"/>
    </location>
</feature>
<gene>
    <name evidence="6" type="ORF">F4695_000164</name>
</gene>
<dbReference type="AlphaFoldDB" id="A0A7X0JFX1"/>
<feature type="transmembrane region" description="Helical" evidence="5">
    <location>
        <begin position="258"/>
        <end position="278"/>
    </location>
</feature>
<evidence type="ECO:0000256" key="2">
    <source>
        <dbReference type="ARBA" id="ARBA00022692"/>
    </source>
</evidence>
<reference evidence="6 7" key="1">
    <citation type="submission" date="2020-08" db="EMBL/GenBank/DDBJ databases">
        <title>The Agave Microbiome: Exploring the role of microbial communities in plant adaptations to desert environments.</title>
        <authorList>
            <person name="Partida-Martinez L.P."/>
        </authorList>
    </citation>
    <scope>NUCLEOTIDE SEQUENCE [LARGE SCALE GENOMIC DNA]</scope>
    <source>
        <strain evidence="6 7">AS3.12</strain>
    </source>
</reference>
<dbReference type="PANTHER" id="PTHR43483:SF3">
    <property type="entry name" value="MEMBRANE TRANSPORTER PROTEIN HI_0806-RELATED"/>
    <property type="match status" value="1"/>
</dbReference>
<organism evidence="6 7">
    <name type="scientific">Rhizobium soli</name>
    <dbReference type="NCBI Taxonomy" id="424798"/>
    <lineage>
        <taxon>Bacteria</taxon>
        <taxon>Pseudomonadati</taxon>
        <taxon>Pseudomonadota</taxon>
        <taxon>Alphaproteobacteria</taxon>
        <taxon>Hyphomicrobiales</taxon>
        <taxon>Rhizobiaceae</taxon>
        <taxon>Rhizobium/Agrobacterium group</taxon>
        <taxon>Rhizobium</taxon>
    </lineage>
</organism>
<feature type="transmembrane region" description="Helical" evidence="5">
    <location>
        <begin position="12"/>
        <end position="45"/>
    </location>
</feature>
<feature type="transmembrane region" description="Helical" evidence="5">
    <location>
        <begin position="120"/>
        <end position="137"/>
    </location>
</feature>
<dbReference type="Pfam" id="PF01925">
    <property type="entry name" value="TauE"/>
    <property type="match status" value="1"/>
</dbReference>
<keyword evidence="2 5" id="KW-0812">Transmembrane</keyword>
<dbReference type="InterPro" id="IPR002781">
    <property type="entry name" value="TM_pro_TauE-like"/>
</dbReference>
<keyword evidence="5" id="KW-1003">Cell membrane</keyword>
<proteinExistence type="inferred from homology"/>
<keyword evidence="4 5" id="KW-0472">Membrane</keyword>
<evidence type="ECO:0000256" key="4">
    <source>
        <dbReference type="ARBA" id="ARBA00023136"/>
    </source>
</evidence>
<protein>
    <recommendedName>
        <fullName evidence="5">Probable membrane transporter protein</fullName>
    </recommendedName>
</protein>
<evidence type="ECO:0000313" key="7">
    <source>
        <dbReference type="Proteomes" id="UP000585437"/>
    </source>
</evidence>
<keyword evidence="7" id="KW-1185">Reference proteome</keyword>
<feature type="transmembrane region" description="Helical" evidence="5">
    <location>
        <begin position="57"/>
        <end position="75"/>
    </location>
</feature>
<keyword evidence="3 5" id="KW-1133">Transmembrane helix</keyword>
<accession>A0A7X0JFX1</accession>
<name>A0A7X0JFX1_9HYPH</name>
<feature type="transmembrane region" description="Helical" evidence="5">
    <location>
        <begin position="226"/>
        <end position="246"/>
    </location>
</feature>
<sequence length="279" mass="29292">MQPLMPPLADLLPFIAALLAAGVLAGLLAGLFGIGGGAILVPIFFHVFGLLGISDGVRMHLALGTSLAIIVPTSIRSFMAHRKKNAGAVDIDLLKGWIIAVPLGTMIAAVVAAWSSSTELRIIFAVISLLLALRMIFNRASWQLGDDLPKNPVKFLVGTGIGILSGLMGIGGGVMNNTFMTLYGRSIHQAVATSSGVGVLISLPGLIGYVWGGWGEPGLPPFSTGYINWMAVALLIPVTLLMAPYGARLAHALSKRQLEFGFALFLVGISIQFFLSVFA</sequence>
<feature type="transmembrane region" description="Helical" evidence="5">
    <location>
        <begin position="157"/>
        <end position="179"/>
    </location>
</feature>
<dbReference type="Proteomes" id="UP000585437">
    <property type="component" value="Unassembled WGS sequence"/>
</dbReference>
<evidence type="ECO:0000256" key="5">
    <source>
        <dbReference type="RuleBase" id="RU363041"/>
    </source>
</evidence>
<feature type="transmembrane region" description="Helical" evidence="5">
    <location>
        <begin position="191"/>
        <end position="214"/>
    </location>
</feature>
<evidence type="ECO:0000313" key="6">
    <source>
        <dbReference type="EMBL" id="MBB6506845.1"/>
    </source>
</evidence>
<comment type="caution">
    <text evidence="6">The sequence shown here is derived from an EMBL/GenBank/DDBJ whole genome shotgun (WGS) entry which is preliminary data.</text>
</comment>
<dbReference type="EMBL" id="JACHBU010000001">
    <property type="protein sequence ID" value="MBB6506845.1"/>
    <property type="molecule type" value="Genomic_DNA"/>
</dbReference>